<dbReference type="AlphaFoldDB" id="A0A078B2J1"/>
<accession>A0A078B2J1</accession>
<keyword evidence="3" id="KW-0472">Membrane</keyword>
<feature type="transmembrane region" description="Helical" evidence="3">
    <location>
        <begin position="568"/>
        <end position="594"/>
    </location>
</feature>
<evidence type="ECO:0000256" key="1">
    <source>
        <dbReference type="SAM" id="Coils"/>
    </source>
</evidence>
<reference evidence="4 5" key="1">
    <citation type="submission" date="2014-06" db="EMBL/GenBank/DDBJ databases">
        <authorList>
            <person name="Swart Estienne"/>
        </authorList>
    </citation>
    <scope>NUCLEOTIDE SEQUENCE [LARGE SCALE GENOMIC DNA]</scope>
    <source>
        <strain evidence="4 5">130c</strain>
    </source>
</reference>
<feature type="compositionally biased region" description="Polar residues" evidence="2">
    <location>
        <begin position="955"/>
        <end position="964"/>
    </location>
</feature>
<evidence type="ECO:0008006" key="6">
    <source>
        <dbReference type="Google" id="ProtNLM"/>
    </source>
</evidence>
<evidence type="ECO:0000256" key="3">
    <source>
        <dbReference type="SAM" id="Phobius"/>
    </source>
</evidence>
<keyword evidence="3" id="KW-1133">Transmembrane helix</keyword>
<dbReference type="Proteomes" id="UP000039865">
    <property type="component" value="Unassembled WGS sequence"/>
</dbReference>
<dbReference type="PANTHER" id="PTHR11319">
    <property type="entry name" value="G PROTEIN-COUPLED RECEPTOR-RELATED"/>
    <property type="match status" value="1"/>
</dbReference>
<feature type="transmembrane region" description="Helical" evidence="3">
    <location>
        <begin position="495"/>
        <end position="513"/>
    </location>
</feature>
<name>A0A078B2J1_STYLE</name>
<evidence type="ECO:0000313" key="4">
    <source>
        <dbReference type="EMBL" id="CDW88760.1"/>
    </source>
</evidence>
<keyword evidence="3" id="KW-0812">Transmembrane</keyword>
<feature type="transmembrane region" description="Helical" evidence="3">
    <location>
        <begin position="457"/>
        <end position="475"/>
    </location>
</feature>
<feature type="coiled-coil region" evidence="1">
    <location>
        <begin position="752"/>
        <end position="783"/>
    </location>
</feature>
<organism evidence="4 5">
    <name type="scientific">Stylonychia lemnae</name>
    <name type="common">Ciliate</name>
    <dbReference type="NCBI Taxonomy" id="5949"/>
    <lineage>
        <taxon>Eukaryota</taxon>
        <taxon>Sar</taxon>
        <taxon>Alveolata</taxon>
        <taxon>Ciliophora</taxon>
        <taxon>Intramacronucleata</taxon>
        <taxon>Spirotrichea</taxon>
        <taxon>Stichotrichia</taxon>
        <taxon>Sporadotrichida</taxon>
        <taxon>Oxytrichidae</taxon>
        <taxon>Stylonychinae</taxon>
        <taxon>Stylonychia</taxon>
    </lineage>
</organism>
<evidence type="ECO:0000313" key="5">
    <source>
        <dbReference type="Proteomes" id="UP000039865"/>
    </source>
</evidence>
<keyword evidence="5" id="KW-1185">Reference proteome</keyword>
<feature type="region of interest" description="Disordered" evidence="2">
    <location>
        <begin position="947"/>
        <end position="970"/>
    </location>
</feature>
<sequence length="1153" mass="130787">MKVDKIPSFGGSIVCLDCGNFYITNATMNNSIAQSGGILYLELTEQRKEKYTSQNEYTVKIIQSMFANSKSLSVGGAIHLNNQFRVLFQSNTLNYNYAITYGGGLYMECVSPFDCKYSMQGTNKFKNNYANSSGGAIYWGDVQPILLPGSNYQFESNKALIYADNIGSYPQKLVSLTKEQYQAQLLRANANSAVANNRRLRDLQVLNSSTSSSQDQQRSGNTLPTMYIGLADAMGQIVGTESSKKLDVSLKSTLSNGANTMKYQATIAGTTTFYSLNGVYVIKDIIFTGAPGEKYQLSIVSDGIDPDKPANKELLLQQSQNSTIIDFDLNISLRECQVGEKFTDAGACDPCPAEKSYSLVKMLEPGQCVTCPTSKAVCSGGSNIGPQPGYWRKNNVTSTFIKCFNYGACLGMVPPQNDPQGQCYTGYAGILCTDCNPGYSLTGSFQCAKCPEYAQNVLRILAILIVGVVVIAFMIRSTLQGAADVKNITSVFQKILLNHIQLIVLTASFNFSWPQIVVNYFKTSETVGEASNQIFSIDCFLNEDKGFGLNDESQKNGQRVQQFGIRIFYIKLAMFGILPFLLMLISSLFWFILYHKPSDKHIRKTKSISSIVLLLFLVHPNIVKSVFNSFNCIDIDGDSRLKNDLEILCYSGQHNIWSFGVGFPTRSNYTVFMSINITKQPFQTKSLNELETLSLITSLLSIFCGVFFIVSVDSTDIQSGQQTSDSQEIHTMLVKKFPKIYIFLFLCNNKHKYELELEAANIKEENEILREKYQDQMRQLSEMCDTGEILLNNRNLEKLLSHFNKDTLLKIIRKTKNPIIEQNDSKQKKRVQRTNKSQIEDSKILTHSVKEVGLRKQHKHKSDYEKLQILSKEFAEKQTDFQSISQKNANDQKKIKASFNSQIRTLTNVDTDKSIVLFNQNSSSRFNTDSQREDIIVTESGLIEESDLDTKNDFENQSNDQSQQKQHKEDRFYSQLENQIAGIEHQFIPVKTKKIKKKTRSQIQIDNRSQIDQFIQEKKVNLENEDNLQVYKKQKQRGPQKKKFQFLAESPREGNLYQKLREEQLKSLDKQIKLKDESILAEEIEEISLNEQNNEDNSGSSQDQYPYELDDQKSIQYVKRSWGEIQLGNFTNLNDKQQQIRRNMKSQTNFNFQ</sequence>
<evidence type="ECO:0000256" key="2">
    <source>
        <dbReference type="SAM" id="MobiDB-lite"/>
    </source>
</evidence>
<feature type="transmembrane region" description="Helical" evidence="3">
    <location>
        <begin position="693"/>
        <end position="712"/>
    </location>
</feature>
<dbReference type="PANTHER" id="PTHR11319:SF35">
    <property type="entry name" value="OUTER MEMBRANE PROTEIN PMPC-RELATED"/>
    <property type="match status" value="1"/>
</dbReference>
<gene>
    <name evidence="4" type="primary">Contig5572.g5966</name>
    <name evidence="4" type="ORF">STYLEM_17884</name>
</gene>
<protein>
    <recommendedName>
        <fullName evidence="6">Transmembrane protein</fullName>
    </recommendedName>
</protein>
<keyword evidence="1" id="KW-0175">Coiled coil</keyword>
<dbReference type="InParanoid" id="A0A078B2J1"/>
<dbReference type="EMBL" id="CCKQ01016877">
    <property type="protein sequence ID" value="CDW88760.1"/>
    <property type="molecule type" value="Genomic_DNA"/>
</dbReference>
<dbReference type="OrthoDB" id="411811at2759"/>
<proteinExistence type="predicted"/>